<comment type="caution">
    <text evidence="1">The sequence shown here is derived from an EMBL/GenBank/DDBJ whole genome shotgun (WGS) entry which is preliminary data.</text>
</comment>
<reference evidence="1" key="2">
    <citation type="journal article" date="2014" name="PLoS Genet.">
        <title>Signature gene expression reveals novel clues to the molecular mechanisms of dimorphic transition in Penicillium marneffei.</title>
        <authorList>
            <person name="Yang E."/>
            <person name="Wang G."/>
            <person name="Cai J."/>
            <person name="Woo P.C."/>
            <person name="Lau S.K."/>
            <person name="Yuen K.-Y."/>
            <person name="Chow W.-N."/>
            <person name="Lin X."/>
        </authorList>
    </citation>
    <scope>NUCLEOTIDE SEQUENCE</scope>
    <source>
        <strain evidence="1">PM1</strain>
    </source>
</reference>
<dbReference type="AlphaFoldDB" id="A0A093URQ6"/>
<accession>A0A093URQ6</accession>
<dbReference type="HOGENOM" id="CLU_572634_0_0_1"/>
<name>A0A093URQ6_TALMA</name>
<evidence type="ECO:0000313" key="1">
    <source>
        <dbReference type="EMBL" id="KFX42585.1"/>
    </source>
</evidence>
<proteinExistence type="predicted"/>
<organism evidence="1">
    <name type="scientific">Talaromyces marneffei PM1</name>
    <dbReference type="NCBI Taxonomy" id="1077442"/>
    <lineage>
        <taxon>Eukaryota</taxon>
        <taxon>Fungi</taxon>
        <taxon>Dikarya</taxon>
        <taxon>Ascomycota</taxon>
        <taxon>Pezizomycotina</taxon>
        <taxon>Eurotiomycetes</taxon>
        <taxon>Eurotiomycetidae</taxon>
        <taxon>Eurotiales</taxon>
        <taxon>Trichocomaceae</taxon>
        <taxon>Talaromyces</taxon>
        <taxon>Talaromyces sect. Talaromyces</taxon>
    </lineage>
</organism>
<sequence length="477" mass="54490">MPTINRFLICSGLEESGGKFSTYIAPLSRNICAGKTSGREASFAFFIPNIPQTEKCGYYVDKLIEKTHAKLSFVQLDPHDTLESSKTKHVGHGSTDDTWKAMSKAIAERARPGLMRTDESLLLILLCFFNHEVSLDVLCRGASSRQRWTRQGENENTGPSSMGLAKDLQFLLSDYTRLKIAAHELEKHSTITKNYNETYTVISVIRNHIIDQLPRQLHSFWRLQALIIAYRAVPWKHLEPMLPKLKEPIMIHLKHTLQEVRDHEGFKNMSENMRVDLALTLVEASRFQKIEWKKLAVALAKEVAHGLNNRYVRYCIAARESLLYRITGDYTQAVHVIETTLDPTQHRLDIDMMAHVAAGYLQVQRAMNYFQNEQLALSLKTLDAWQPLQDTPAERAVLFHISILRGRVLRFQGKFHESLACLKKYEHFDDLLFGDELCDLTCEIADTLRELMILCMVNNCSGGNLPVKCRLCPLNCS</sequence>
<gene>
    <name evidence="1" type="ORF">GQ26_0430660</name>
</gene>
<reference key="1">
    <citation type="journal article" date="2014" name="PLoS Genet.">
        <title>Signature Gene Expression Reveals Novel Clues to the Molecular Mechanisms of Dimorphic Transition in Penicillium marneffei.</title>
        <authorList>
            <person name="Yang E."/>
            <person name="Wang G."/>
            <person name="Cai J."/>
            <person name="Woo P.C."/>
            <person name="Lau S.K."/>
            <person name="Yuen K.-Y."/>
            <person name="Chow W.-N."/>
            <person name="Lin X."/>
        </authorList>
    </citation>
    <scope>NUCLEOTIDE SEQUENCE [LARGE SCALE GENOMIC DNA]</scope>
    <source>
        <strain>PM1</strain>
    </source>
</reference>
<dbReference type="EMBL" id="JPOX01000043">
    <property type="protein sequence ID" value="KFX42585.1"/>
    <property type="molecule type" value="Genomic_DNA"/>
</dbReference>
<protein>
    <submittedName>
        <fullName evidence="1">Uncharacterized protein</fullName>
    </submittedName>
</protein>